<dbReference type="PANTHER" id="PTHR37610">
    <property type="entry name" value="CCHC-TYPE DOMAIN-CONTAINING PROTEIN"/>
    <property type="match status" value="1"/>
</dbReference>
<reference evidence="3 4" key="1">
    <citation type="submission" date="2019-01" db="EMBL/GenBank/DDBJ databases">
        <title>Sequencing of cultivated peanut Arachis hypogaea provides insights into genome evolution and oil improvement.</title>
        <authorList>
            <person name="Chen X."/>
        </authorList>
    </citation>
    <scope>NUCLEOTIDE SEQUENCE [LARGE SCALE GENOMIC DNA]</scope>
    <source>
        <strain evidence="4">cv. Fuhuasheng</strain>
        <tissue evidence="3">Leaves</tissue>
    </source>
</reference>
<keyword evidence="4" id="KW-1185">Reference proteome</keyword>
<evidence type="ECO:0000313" key="3">
    <source>
        <dbReference type="EMBL" id="RYR65840.1"/>
    </source>
</evidence>
<feature type="region of interest" description="Disordered" evidence="1">
    <location>
        <begin position="285"/>
        <end position="308"/>
    </location>
</feature>
<evidence type="ECO:0000259" key="2">
    <source>
        <dbReference type="Pfam" id="PF14244"/>
    </source>
</evidence>
<comment type="caution">
    <text evidence="3">The sequence shown here is derived from an EMBL/GenBank/DDBJ whole genome shotgun (WGS) entry which is preliminary data.</text>
</comment>
<name>A0A445DRP1_ARAHY</name>
<protein>
    <recommendedName>
        <fullName evidence="2">Retrotransposon Copia-like N-terminal domain-containing protein</fullName>
    </recommendedName>
</protein>
<dbReference type="Proteomes" id="UP000289738">
    <property type="component" value="Chromosome A03"/>
</dbReference>
<dbReference type="STRING" id="3818.A0A445DRP1"/>
<dbReference type="InterPro" id="IPR029472">
    <property type="entry name" value="Copia-like_N"/>
</dbReference>
<feature type="domain" description="Retrotransposon Copia-like N-terminal" evidence="2">
    <location>
        <begin position="53"/>
        <end position="100"/>
    </location>
</feature>
<dbReference type="PANTHER" id="PTHR37610:SF55">
    <property type="entry name" value="RETROTRANSPOSON COPIA-LIKE N-TERMINAL DOMAIN-CONTAINING PROTEIN"/>
    <property type="match status" value="1"/>
</dbReference>
<sequence length="363" mass="40978">MDSTHSDVSSTAASNVDINTLSQLLLQLTQLQNRTSSGTVHPPIDQNSPYFLHPAESPGNPLISLRLNSQNYTNWSRSISLGLESKNKIPFIDGSLPRPEVTDPMYAAWGRCNTYVLSWLHLSLSHDILQSVIWRKVASDLWNDLKKRYYQGDLYHVSELYEELYSAKQGDLSITSYFTKMQAIWEEIDNFRPIPMCLTCTSKCICGLEEMRRYRNEDYIARFLRGLNDQFATAKTQIMLLKPLPDMDSMFAMLTQQERQLSPSIDTPDSQILYAANSGYNFTRGRGRGRGGVNGRGRSSGRSHSTKHCSFCGRTGHIVDTCFKKHGLPPHLQKRGSINNTFTDENDEISALPSTAVKNVNPI</sequence>
<dbReference type="Pfam" id="PF14244">
    <property type="entry name" value="Retrotran_gag_3"/>
    <property type="match status" value="1"/>
</dbReference>
<evidence type="ECO:0000256" key="1">
    <source>
        <dbReference type="SAM" id="MobiDB-lite"/>
    </source>
</evidence>
<evidence type="ECO:0000313" key="4">
    <source>
        <dbReference type="Proteomes" id="UP000289738"/>
    </source>
</evidence>
<dbReference type="EMBL" id="SDMP01000003">
    <property type="protein sequence ID" value="RYR65840.1"/>
    <property type="molecule type" value="Genomic_DNA"/>
</dbReference>
<organism evidence="3 4">
    <name type="scientific">Arachis hypogaea</name>
    <name type="common">Peanut</name>
    <dbReference type="NCBI Taxonomy" id="3818"/>
    <lineage>
        <taxon>Eukaryota</taxon>
        <taxon>Viridiplantae</taxon>
        <taxon>Streptophyta</taxon>
        <taxon>Embryophyta</taxon>
        <taxon>Tracheophyta</taxon>
        <taxon>Spermatophyta</taxon>
        <taxon>Magnoliopsida</taxon>
        <taxon>eudicotyledons</taxon>
        <taxon>Gunneridae</taxon>
        <taxon>Pentapetalae</taxon>
        <taxon>rosids</taxon>
        <taxon>fabids</taxon>
        <taxon>Fabales</taxon>
        <taxon>Fabaceae</taxon>
        <taxon>Papilionoideae</taxon>
        <taxon>50 kb inversion clade</taxon>
        <taxon>dalbergioids sensu lato</taxon>
        <taxon>Dalbergieae</taxon>
        <taxon>Pterocarpus clade</taxon>
        <taxon>Arachis</taxon>
    </lineage>
</organism>
<dbReference type="AlphaFoldDB" id="A0A445DRP1"/>
<gene>
    <name evidence="3" type="ORF">Ahy_A03g011761</name>
</gene>
<proteinExistence type="predicted"/>
<accession>A0A445DRP1</accession>